<dbReference type="PANTHER" id="PTHR34216">
    <property type="match status" value="1"/>
</dbReference>
<keyword evidence="2" id="KW-0732">Signal</keyword>
<dbReference type="PANTHER" id="PTHR34216:SF3">
    <property type="entry name" value="POLY-BETA-1,6-N-ACETYL-D-GLUCOSAMINE N-DEACETYLASE"/>
    <property type="match status" value="1"/>
</dbReference>
<name>A0ABN3QLL0_9ACTN</name>
<gene>
    <name evidence="4" type="ORF">GCM10010307_20700</name>
</gene>
<dbReference type="Gene3D" id="3.20.20.370">
    <property type="entry name" value="Glycoside hydrolase/deacetylase"/>
    <property type="match status" value="1"/>
</dbReference>
<comment type="subcellular location">
    <subcellularLocation>
        <location evidence="1">Secreted</location>
    </subcellularLocation>
</comment>
<dbReference type="RefSeq" id="WP_344389154.1">
    <property type="nucleotide sequence ID" value="NZ_BAAASJ010000022.1"/>
</dbReference>
<proteinExistence type="predicted"/>
<protein>
    <recommendedName>
        <fullName evidence="3">NodB homology domain-containing protein</fullName>
    </recommendedName>
</protein>
<dbReference type="PROSITE" id="PS51677">
    <property type="entry name" value="NODB"/>
    <property type="match status" value="1"/>
</dbReference>
<dbReference type="InterPro" id="IPR002509">
    <property type="entry name" value="NODB_dom"/>
</dbReference>
<dbReference type="Pfam" id="PF01522">
    <property type="entry name" value="Polysacc_deac_1"/>
    <property type="match status" value="1"/>
</dbReference>
<dbReference type="EMBL" id="BAAASJ010000022">
    <property type="protein sequence ID" value="GAA2629681.1"/>
    <property type="molecule type" value="Genomic_DNA"/>
</dbReference>
<evidence type="ECO:0000313" key="4">
    <source>
        <dbReference type="EMBL" id="GAA2629681.1"/>
    </source>
</evidence>
<reference evidence="4 5" key="1">
    <citation type="journal article" date="2019" name="Int. J. Syst. Evol. Microbiol.">
        <title>The Global Catalogue of Microorganisms (GCM) 10K type strain sequencing project: providing services to taxonomists for standard genome sequencing and annotation.</title>
        <authorList>
            <consortium name="The Broad Institute Genomics Platform"/>
            <consortium name="The Broad Institute Genome Sequencing Center for Infectious Disease"/>
            <person name="Wu L."/>
            <person name="Ma J."/>
        </authorList>
    </citation>
    <scope>NUCLEOTIDE SEQUENCE [LARGE SCALE GENOMIC DNA]</scope>
    <source>
        <strain evidence="4 5">JCM 4524</strain>
    </source>
</reference>
<dbReference type="SUPFAM" id="SSF88713">
    <property type="entry name" value="Glycoside hydrolase/deacetylase"/>
    <property type="match status" value="1"/>
</dbReference>
<evidence type="ECO:0000256" key="1">
    <source>
        <dbReference type="ARBA" id="ARBA00004613"/>
    </source>
</evidence>
<keyword evidence="5" id="KW-1185">Reference proteome</keyword>
<dbReference type="CDD" id="cd10918">
    <property type="entry name" value="CE4_NodB_like_5s_6s"/>
    <property type="match status" value="1"/>
</dbReference>
<comment type="caution">
    <text evidence="4">The sequence shown here is derived from an EMBL/GenBank/DDBJ whole genome shotgun (WGS) entry which is preliminary data.</text>
</comment>
<dbReference type="InterPro" id="IPR051398">
    <property type="entry name" value="Polysacch_Deacetylase"/>
</dbReference>
<dbReference type="InterPro" id="IPR011330">
    <property type="entry name" value="Glyco_hydro/deAcase_b/a-brl"/>
</dbReference>
<evidence type="ECO:0000256" key="2">
    <source>
        <dbReference type="ARBA" id="ARBA00022729"/>
    </source>
</evidence>
<evidence type="ECO:0000259" key="3">
    <source>
        <dbReference type="PROSITE" id="PS51677"/>
    </source>
</evidence>
<accession>A0ABN3QLL0</accession>
<organism evidence="4 5">
    <name type="scientific">Streptomyces vastus</name>
    <dbReference type="NCBI Taxonomy" id="285451"/>
    <lineage>
        <taxon>Bacteria</taxon>
        <taxon>Bacillati</taxon>
        <taxon>Actinomycetota</taxon>
        <taxon>Actinomycetes</taxon>
        <taxon>Kitasatosporales</taxon>
        <taxon>Streptomycetaceae</taxon>
        <taxon>Streptomyces</taxon>
    </lineage>
</organism>
<feature type="domain" description="NodB homology" evidence="3">
    <location>
        <begin position="65"/>
        <end position="275"/>
    </location>
</feature>
<evidence type="ECO:0000313" key="5">
    <source>
        <dbReference type="Proteomes" id="UP001500151"/>
    </source>
</evidence>
<sequence>MNETPVPVFLYHSVSVAPPTWIAPFTVGPRAFAEQLDLLADSGRVVVPLQRLVAALYGGPPLPPRSAVLTFDDGFADFHSTVAPLLVARGLPATLYVTTDAMGGPGSPVRGSLFPPARMLTWRQIEELDALGVEIGGHTRTHPQLDTLPRRRAQEEIGGCKAALEDALGHPVHSFAYPHGYSSGLVRRLVREAGWSSAAAVRFGFSSAADEPLRIARLMVRADTDREQFRSWTRDSGAPVAPFAEGMRTTAWRAYRRLRADLYRPYAALPRQSGT</sequence>
<dbReference type="Proteomes" id="UP001500151">
    <property type="component" value="Unassembled WGS sequence"/>
</dbReference>